<evidence type="ECO:0000313" key="2">
    <source>
        <dbReference type="EMBL" id="MFC0200776.1"/>
    </source>
</evidence>
<protein>
    <submittedName>
        <fullName evidence="2">Uncharacterized protein</fullName>
    </submittedName>
</protein>
<gene>
    <name evidence="2" type="ORF">ACFFIZ_10745</name>
</gene>
<feature type="transmembrane region" description="Helical" evidence="1">
    <location>
        <begin position="12"/>
        <end position="31"/>
    </location>
</feature>
<dbReference type="Proteomes" id="UP001589795">
    <property type="component" value="Unassembled WGS sequence"/>
</dbReference>
<organism evidence="2 3">
    <name type="scientific">Paracoccus rhizosphaerae</name>
    <dbReference type="NCBI Taxonomy" id="1133347"/>
    <lineage>
        <taxon>Bacteria</taxon>
        <taxon>Pseudomonadati</taxon>
        <taxon>Pseudomonadota</taxon>
        <taxon>Alphaproteobacteria</taxon>
        <taxon>Rhodobacterales</taxon>
        <taxon>Paracoccaceae</taxon>
        <taxon>Paracoccus</taxon>
    </lineage>
</organism>
<accession>A0ABV6CJ48</accession>
<name>A0ABV6CJ48_9RHOB</name>
<feature type="transmembrane region" description="Helical" evidence="1">
    <location>
        <begin position="37"/>
        <end position="54"/>
    </location>
</feature>
<keyword evidence="1" id="KW-1133">Transmembrane helix</keyword>
<evidence type="ECO:0000313" key="3">
    <source>
        <dbReference type="Proteomes" id="UP001589795"/>
    </source>
</evidence>
<sequence length="104" mass="10996">MRQGLTFIENNLLLLPILTNASGLLVPSFGISLEVGISPLLALLMLVISLTFDAKTVQIVFLRCRNGACAATRSLPLPRRGPVGAIPVLDPTGGLRDEAVCRTG</sequence>
<reference evidence="2 3" key="1">
    <citation type="submission" date="2024-09" db="EMBL/GenBank/DDBJ databases">
        <authorList>
            <person name="Sun Q."/>
            <person name="Mori K."/>
        </authorList>
    </citation>
    <scope>NUCLEOTIDE SEQUENCE [LARGE SCALE GENOMIC DNA]</scope>
    <source>
        <strain evidence="2 3">CCM 7904</strain>
    </source>
</reference>
<keyword evidence="3" id="KW-1185">Reference proteome</keyword>
<evidence type="ECO:0000256" key="1">
    <source>
        <dbReference type="SAM" id="Phobius"/>
    </source>
</evidence>
<comment type="caution">
    <text evidence="2">The sequence shown here is derived from an EMBL/GenBank/DDBJ whole genome shotgun (WGS) entry which is preliminary data.</text>
</comment>
<proteinExistence type="predicted"/>
<keyword evidence="1" id="KW-0812">Transmembrane</keyword>
<keyword evidence="1" id="KW-0472">Membrane</keyword>
<dbReference type="EMBL" id="JBHLWQ010000100">
    <property type="protein sequence ID" value="MFC0200776.1"/>
    <property type="molecule type" value="Genomic_DNA"/>
</dbReference>
<feature type="non-terminal residue" evidence="2">
    <location>
        <position position="104"/>
    </location>
</feature>